<organism evidence="7 8">
    <name type="scientific">Yoonia ponticola</name>
    <dbReference type="NCBI Taxonomy" id="1524255"/>
    <lineage>
        <taxon>Bacteria</taxon>
        <taxon>Pseudomonadati</taxon>
        <taxon>Pseudomonadota</taxon>
        <taxon>Alphaproteobacteria</taxon>
        <taxon>Rhodobacterales</taxon>
        <taxon>Paracoccaceae</taxon>
        <taxon>Yoonia</taxon>
    </lineage>
</organism>
<keyword evidence="2" id="KW-0812">Transmembrane</keyword>
<evidence type="ECO:0000256" key="1">
    <source>
        <dbReference type="ARBA" id="ARBA00004370"/>
    </source>
</evidence>
<gene>
    <name evidence="7" type="ORF">FHS72_002789</name>
</gene>
<dbReference type="GO" id="GO:0019867">
    <property type="term" value="C:outer membrane"/>
    <property type="evidence" value="ECO:0007669"/>
    <property type="project" value="InterPro"/>
</dbReference>
<proteinExistence type="predicted"/>
<keyword evidence="3" id="KW-0472">Membrane</keyword>
<dbReference type="Gene3D" id="3.10.20.310">
    <property type="entry name" value="membrane protein fhac"/>
    <property type="match status" value="1"/>
</dbReference>
<dbReference type="Pfam" id="PF07244">
    <property type="entry name" value="POTRA"/>
    <property type="match status" value="1"/>
</dbReference>
<feature type="domain" description="Bacterial surface antigen (D15)" evidence="5">
    <location>
        <begin position="297"/>
        <end position="598"/>
    </location>
</feature>
<dbReference type="EMBL" id="JACIJM010000008">
    <property type="protein sequence ID" value="MBB5723152.1"/>
    <property type="molecule type" value="Genomic_DNA"/>
</dbReference>
<dbReference type="InterPro" id="IPR039910">
    <property type="entry name" value="D15-like"/>
</dbReference>
<reference evidence="7 8" key="1">
    <citation type="submission" date="2020-08" db="EMBL/GenBank/DDBJ databases">
        <title>Genomic Encyclopedia of Type Strains, Phase IV (KMG-IV): sequencing the most valuable type-strain genomes for metagenomic binning, comparative biology and taxonomic classification.</title>
        <authorList>
            <person name="Goeker M."/>
        </authorList>
    </citation>
    <scope>NUCLEOTIDE SEQUENCE [LARGE SCALE GENOMIC DNA]</scope>
    <source>
        <strain evidence="7 8">DSM 101064</strain>
    </source>
</reference>
<evidence type="ECO:0000256" key="4">
    <source>
        <dbReference type="SAM" id="SignalP"/>
    </source>
</evidence>
<feature type="domain" description="POTRA" evidence="6">
    <location>
        <begin position="197"/>
        <end position="247"/>
    </location>
</feature>
<evidence type="ECO:0000256" key="3">
    <source>
        <dbReference type="ARBA" id="ARBA00023136"/>
    </source>
</evidence>
<dbReference type="InterPro" id="IPR010827">
    <property type="entry name" value="BamA/TamA_POTRA"/>
</dbReference>
<evidence type="ECO:0000256" key="2">
    <source>
        <dbReference type="ARBA" id="ARBA00022452"/>
    </source>
</evidence>
<dbReference type="PANTHER" id="PTHR12815">
    <property type="entry name" value="SORTING AND ASSEMBLY MACHINERY SAMM50 PROTEIN FAMILY MEMBER"/>
    <property type="match status" value="1"/>
</dbReference>
<evidence type="ECO:0000313" key="8">
    <source>
        <dbReference type="Proteomes" id="UP000535415"/>
    </source>
</evidence>
<feature type="chain" id="PRO_5031031811" evidence="4">
    <location>
        <begin position="22"/>
        <end position="598"/>
    </location>
</feature>
<dbReference type="InterPro" id="IPR000184">
    <property type="entry name" value="Bac_surfAg_D15"/>
</dbReference>
<evidence type="ECO:0000259" key="6">
    <source>
        <dbReference type="Pfam" id="PF07244"/>
    </source>
</evidence>
<dbReference type="Proteomes" id="UP000535415">
    <property type="component" value="Unassembled WGS sequence"/>
</dbReference>
<dbReference type="AlphaFoldDB" id="A0A7W9BMM7"/>
<dbReference type="RefSeq" id="WP_183530099.1">
    <property type="nucleotide sequence ID" value="NZ_JACIJM010000008.1"/>
</dbReference>
<dbReference type="PANTHER" id="PTHR12815:SF42">
    <property type="entry name" value="BACTERIAL SURFACE ANTIGEN (D15) DOMAIN-CONTAINING PROTEIN"/>
    <property type="match status" value="1"/>
</dbReference>
<dbReference type="Pfam" id="PF01103">
    <property type="entry name" value="Omp85"/>
    <property type="match status" value="1"/>
</dbReference>
<comment type="subcellular location">
    <subcellularLocation>
        <location evidence="1">Membrane</location>
    </subcellularLocation>
</comment>
<evidence type="ECO:0000259" key="5">
    <source>
        <dbReference type="Pfam" id="PF01103"/>
    </source>
</evidence>
<evidence type="ECO:0000313" key="7">
    <source>
        <dbReference type="EMBL" id="MBB5723152.1"/>
    </source>
</evidence>
<dbReference type="Gene3D" id="2.40.160.50">
    <property type="entry name" value="membrane protein fhac: a member of the omp85/tpsb transporter family"/>
    <property type="match status" value="1"/>
</dbReference>
<name>A0A7W9BMM7_9RHOB</name>
<keyword evidence="8" id="KW-1185">Reference proteome</keyword>
<comment type="caution">
    <text evidence="7">The sequence shown here is derived from an EMBL/GenBank/DDBJ whole genome shotgun (WGS) entry which is preliminary data.</text>
</comment>
<sequence length="598" mass="63596">MKLTFATTTSVIGLLALPASALEVTLLTDEASDSLRGQLRSASLVLSLDDEDSTEAQDLVAAARADYRRLLTALYESGYYGGEIAIRVNGREAANIPTLDAPSVINTIEIDVTPGPRFKFGEAVVAPAPQGTELPEDFRTGENARTDVVRDAVRTVVSAWQDAGYAKAAADAQQITARHNDRLLDVIVTIGTGPRLTFGDLIVTGNSAVRTERIIEIAGLPTGAVYSPDDLTRAERRLRDTGAFDSVALVESDDIAAGDVLPVTAQIAEAKPRRFGFGLEYSTIEGLGTSAYWLHRNFFGGAEQFRVEGDISGISGETGGIDYRLTTSLKRPAVYGPDTDFLISAEISREDEPDYVLDQAAIEATLSRLIRDDLEVSGGFGLLTAREETDIGVREYTLLTAPLSATLDRRDNETDAKDGYYLDIDATPFISIDGADNGARLFSDARAYRSFGADDQLTLAARSQIGTVIGADAEDAPADFLFFSGGGGTVRGQPYNDLGIETVIDGETIGRGGLSFSGAQLEARYGVTDSIGVVGFYDVGFVGETSDPFGEGDWHAGAGLGLRYNTGIGPIRLDVATPTTGDNAGQRVEVYIGIGQSF</sequence>
<keyword evidence="4" id="KW-0732">Signal</keyword>
<accession>A0A7W9BMM7</accession>
<protein>
    <submittedName>
        <fullName evidence="7">Translocation and assembly module TamA</fullName>
    </submittedName>
</protein>
<keyword evidence="2" id="KW-1134">Transmembrane beta strand</keyword>
<feature type="signal peptide" evidence="4">
    <location>
        <begin position="1"/>
        <end position="21"/>
    </location>
</feature>